<dbReference type="Proteomes" id="UP000295388">
    <property type="component" value="Unassembled WGS sequence"/>
</dbReference>
<dbReference type="InterPro" id="IPR003594">
    <property type="entry name" value="HATPase_dom"/>
</dbReference>
<keyword evidence="3" id="KW-0808">Transferase</keyword>
<dbReference type="PANTHER" id="PTHR24421:SF10">
    <property type="entry name" value="NITRATE_NITRITE SENSOR PROTEIN NARQ"/>
    <property type="match status" value="1"/>
</dbReference>
<dbReference type="InterPro" id="IPR050482">
    <property type="entry name" value="Sensor_HK_TwoCompSys"/>
</dbReference>
<dbReference type="EMBL" id="SNWQ01000030">
    <property type="protein sequence ID" value="TDO33902.1"/>
    <property type="molecule type" value="Genomic_DNA"/>
</dbReference>
<keyword evidence="5" id="KW-0902">Two-component regulatory system</keyword>
<name>A0A4R6JE77_9ACTN</name>
<evidence type="ECO:0000313" key="8">
    <source>
        <dbReference type="EMBL" id="TDO33902.1"/>
    </source>
</evidence>
<feature type="transmembrane region" description="Helical" evidence="6">
    <location>
        <begin position="82"/>
        <end position="102"/>
    </location>
</feature>
<dbReference type="Pfam" id="PF02518">
    <property type="entry name" value="HATPase_c"/>
    <property type="match status" value="1"/>
</dbReference>
<dbReference type="SUPFAM" id="SSF55874">
    <property type="entry name" value="ATPase domain of HSP90 chaperone/DNA topoisomerase II/histidine kinase"/>
    <property type="match status" value="1"/>
</dbReference>
<evidence type="ECO:0000259" key="7">
    <source>
        <dbReference type="Pfam" id="PF02518"/>
    </source>
</evidence>
<keyword evidence="6" id="KW-0812">Transmembrane</keyword>
<feature type="transmembrane region" description="Helical" evidence="6">
    <location>
        <begin position="43"/>
        <end position="75"/>
    </location>
</feature>
<protein>
    <recommendedName>
        <fullName evidence="2">histidine kinase</fullName>
        <ecNumber evidence="2">2.7.13.3</ecNumber>
    </recommendedName>
</protein>
<dbReference type="AlphaFoldDB" id="A0A4R6JE77"/>
<feature type="domain" description="Histidine kinase/HSP90-like ATPase" evidence="7">
    <location>
        <begin position="372"/>
        <end position="453"/>
    </location>
</feature>
<dbReference type="Gene3D" id="3.30.565.10">
    <property type="entry name" value="Histidine kinase-like ATPase, C-terminal domain"/>
    <property type="match status" value="1"/>
</dbReference>
<evidence type="ECO:0000256" key="2">
    <source>
        <dbReference type="ARBA" id="ARBA00012438"/>
    </source>
</evidence>
<dbReference type="GO" id="GO:0000160">
    <property type="term" value="P:phosphorelay signal transduction system"/>
    <property type="evidence" value="ECO:0007669"/>
    <property type="project" value="UniProtKB-KW"/>
</dbReference>
<proteinExistence type="predicted"/>
<dbReference type="PANTHER" id="PTHR24421">
    <property type="entry name" value="NITRATE/NITRITE SENSOR PROTEIN NARX-RELATED"/>
    <property type="match status" value="1"/>
</dbReference>
<keyword evidence="6" id="KW-1133">Transmembrane helix</keyword>
<evidence type="ECO:0000313" key="9">
    <source>
        <dbReference type="Proteomes" id="UP000295388"/>
    </source>
</evidence>
<organism evidence="8 9">
    <name type="scientific">Kribbella caucasensis</name>
    <dbReference type="NCBI Taxonomy" id="2512215"/>
    <lineage>
        <taxon>Bacteria</taxon>
        <taxon>Bacillati</taxon>
        <taxon>Actinomycetota</taxon>
        <taxon>Actinomycetes</taxon>
        <taxon>Propionibacteriales</taxon>
        <taxon>Kribbellaceae</taxon>
        <taxon>Kribbella</taxon>
    </lineage>
</organism>
<dbReference type="EC" id="2.7.13.3" evidence="2"/>
<evidence type="ECO:0000256" key="1">
    <source>
        <dbReference type="ARBA" id="ARBA00000085"/>
    </source>
</evidence>
<dbReference type="GO" id="GO:0004673">
    <property type="term" value="F:protein histidine kinase activity"/>
    <property type="evidence" value="ECO:0007669"/>
    <property type="project" value="UniProtKB-EC"/>
</dbReference>
<keyword evidence="9" id="KW-1185">Reference proteome</keyword>
<evidence type="ECO:0000256" key="6">
    <source>
        <dbReference type="SAM" id="Phobius"/>
    </source>
</evidence>
<accession>A0A4R6JE77</accession>
<keyword evidence="6" id="KW-0472">Membrane</keyword>
<dbReference type="InterPro" id="IPR036890">
    <property type="entry name" value="HATPase_C_sf"/>
</dbReference>
<feature type="transmembrane region" description="Helical" evidence="6">
    <location>
        <begin position="114"/>
        <end position="138"/>
    </location>
</feature>
<comment type="catalytic activity">
    <reaction evidence="1">
        <text>ATP + protein L-histidine = ADP + protein N-phospho-L-histidine.</text>
        <dbReference type="EC" id="2.7.13.3"/>
    </reaction>
</comment>
<evidence type="ECO:0000256" key="4">
    <source>
        <dbReference type="ARBA" id="ARBA00022777"/>
    </source>
</evidence>
<sequence>MAVVGVSWLTASFLPATRSLHQAVLVVSLVAFPAGRVRGLSRWLLVGLAVPVGFGLLPQIGVAAVFVLVALLVLIKGRDTATGYPTVAAIGVAAVLGASWSVSRLRAEAFDPSLALVGYELVLLAVAVAFPVAAQAVIRSWARLADRLLADERLAGLEGFAVVLGRAVSDPSVQVFRWHDANAGYVDERGRSVPTGGDDRRWLTVVDADGPVAVVAHQSPALDDPVTAEAVAAAVRLAVRHERLQHEQQQQLAELEASRARIVVAADRERERAAIQLRENVGMSLELAQAELSAVRNAAGNTAAVGSLDIVVSELATAQTEIVELVAGVPPARLGSGRLQEALQALARRSPVPVSVTVATDAASDQDIEAAFFYLCSEALANAVKYADATRIDITVRRVNGAMEAVISDDGRGGADPTGSGLQGLADRLATLNGRLRVESPPGAGTTVTAVVPD</sequence>
<reference evidence="8 9" key="1">
    <citation type="submission" date="2019-03" db="EMBL/GenBank/DDBJ databases">
        <title>Genomic Encyclopedia of Type Strains, Phase III (KMG-III): the genomes of soil and plant-associated and newly described type strains.</title>
        <authorList>
            <person name="Whitman W."/>
        </authorList>
    </citation>
    <scope>NUCLEOTIDE SEQUENCE [LARGE SCALE GENOMIC DNA]</scope>
    <source>
        <strain evidence="8 9">VKM Ac-2527</strain>
    </source>
</reference>
<dbReference type="CDD" id="cd16917">
    <property type="entry name" value="HATPase_UhpB-NarQ-NarX-like"/>
    <property type="match status" value="1"/>
</dbReference>
<comment type="caution">
    <text evidence="8">The sequence shown here is derived from an EMBL/GenBank/DDBJ whole genome shotgun (WGS) entry which is preliminary data.</text>
</comment>
<evidence type="ECO:0000256" key="3">
    <source>
        <dbReference type="ARBA" id="ARBA00022679"/>
    </source>
</evidence>
<keyword evidence="4 8" id="KW-0418">Kinase</keyword>
<gene>
    <name evidence="8" type="ORF">EV643_13086</name>
</gene>
<evidence type="ECO:0000256" key="5">
    <source>
        <dbReference type="ARBA" id="ARBA00023012"/>
    </source>
</evidence>